<evidence type="ECO:0000313" key="1">
    <source>
        <dbReference type="EMBL" id="ELK28805.1"/>
    </source>
</evidence>
<keyword evidence="2" id="KW-1185">Reference proteome</keyword>
<dbReference type="EMBL" id="KB108646">
    <property type="protein sequence ID" value="ELK28805.1"/>
    <property type="molecule type" value="Genomic_DNA"/>
</dbReference>
<dbReference type="Proteomes" id="UP000010556">
    <property type="component" value="Unassembled WGS sequence"/>
</dbReference>
<proteinExistence type="predicted"/>
<dbReference type="AlphaFoldDB" id="L5LS07"/>
<reference evidence="2" key="1">
    <citation type="journal article" date="2013" name="Science">
        <title>Comparative analysis of bat genomes provides insight into the evolution of flight and immunity.</title>
        <authorList>
            <person name="Zhang G."/>
            <person name="Cowled C."/>
            <person name="Shi Z."/>
            <person name="Huang Z."/>
            <person name="Bishop-Lilly K.A."/>
            <person name="Fang X."/>
            <person name="Wynne J.W."/>
            <person name="Xiong Z."/>
            <person name="Baker M.L."/>
            <person name="Zhao W."/>
            <person name="Tachedjian M."/>
            <person name="Zhu Y."/>
            <person name="Zhou P."/>
            <person name="Jiang X."/>
            <person name="Ng J."/>
            <person name="Yang L."/>
            <person name="Wu L."/>
            <person name="Xiao J."/>
            <person name="Feng Y."/>
            <person name="Chen Y."/>
            <person name="Sun X."/>
            <person name="Zhang Y."/>
            <person name="Marsh G.A."/>
            <person name="Crameri G."/>
            <person name="Broder C.C."/>
            <person name="Frey K.G."/>
            <person name="Wang L.F."/>
            <person name="Wang J."/>
        </authorList>
    </citation>
    <scope>NUCLEOTIDE SEQUENCE [LARGE SCALE GENOMIC DNA]</scope>
</reference>
<name>L5LS07_MYODS</name>
<gene>
    <name evidence="1" type="ORF">MDA_GLEAN10024868</name>
</gene>
<evidence type="ECO:0000313" key="2">
    <source>
        <dbReference type="Proteomes" id="UP000010556"/>
    </source>
</evidence>
<protein>
    <submittedName>
        <fullName evidence="1">Uncharacterized protein</fullName>
    </submittedName>
</protein>
<sequence>MSDGMTTTTFLLPKAWQDTDQTETGELARELCSACQRSKQARLLRQVSKALLPRQEEHDAKLSLEAKEVSAEHQGVDTAFYIAQKTLHSKKRGFY</sequence>
<accession>L5LS07</accession>
<organism evidence="1 2">
    <name type="scientific">Myotis davidii</name>
    <name type="common">David's myotis</name>
    <dbReference type="NCBI Taxonomy" id="225400"/>
    <lineage>
        <taxon>Eukaryota</taxon>
        <taxon>Metazoa</taxon>
        <taxon>Chordata</taxon>
        <taxon>Craniata</taxon>
        <taxon>Vertebrata</taxon>
        <taxon>Euteleostomi</taxon>
        <taxon>Mammalia</taxon>
        <taxon>Eutheria</taxon>
        <taxon>Laurasiatheria</taxon>
        <taxon>Chiroptera</taxon>
        <taxon>Yangochiroptera</taxon>
        <taxon>Vespertilionidae</taxon>
        <taxon>Myotis</taxon>
    </lineage>
</organism>